<dbReference type="OrthoDB" id="1907165at2"/>
<sequence>MAVVTATITSEGIEMEGRYELLSIDVSKEFNKVPTAELRLIDGIVSQQKFDILDERFFDPGKRIEIALRYENEPQNEDTVFIGIVVNQSLELNKFGTTLTIELSDEAIKMTNARKNAVYIGEKDSVIIEKQIKQNGLKGTMTETVVTHPQMIQYYATDWDFMVSRAEANAQLVSVNNGEIAVFKPTIQVPSFELELGQKEIYDFDLKVNAGNQYHEVNAVAWDSSKQTLTTPDKGDEYKVPQGDHDISKIAPTVGAEETTLIHAATMDTEELKAWSDSQILKSRLSFFRGWFKIVGTPKIQVGQTIAIKGVSKSFTGENIITGVRHEVTPEGWITHLQIGMDPCWFAAQSNVTDTKAAGLLPGVNGLQIGIVKAHKEDPKHPFQVRVMIPALGPDKDTVWARLVTIDGGVERGMLFRPEPEDEVIVGFLNDDPRQAIILGSMHSAKNKAPIPFDEKNSQKGIFTKSKYQLLFDEGKEVITLSTSEKNQISIDEKQKIIKMSDANGNHIELNTNGVMIISAKDCQIKAEGNFNIEAEGNVSIKGSKVDLI</sequence>
<evidence type="ECO:0000313" key="2">
    <source>
        <dbReference type="EMBL" id="KZS40930.1"/>
    </source>
</evidence>
<reference evidence="2 3" key="1">
    <citation type="submission" date="2016-01" db="EMBL/GenBank/DDBJ databases">
        <title>The draft genome sequence of Aquimarina sp. RZW4-3-2.</title>
        <authorList>
            <person name="Wang Y."/>
        </authorList>
    </citation>
    <scope>NUCLEOTIDE SEQUENCE [LARGE SCALE GENOMIC DNA]</scope>
    <source>
        <strain evidence="2 3">RZW4-3-2</strain>
    </source>
</reference>
<dbReference type="InterPro" id="IPR006533">
    <property type="entry name" value="T6SS_Vgr_RhsGE"/>
</dbReference>
<dbReference type="Proteomes" id="UP000076715">
    <property type="component" value="Unassembled WGS sequence"/>
</dbReference>
<dbReference type="RefSeq" id="WP_066313377.1">
    <property type="nucleotide sequence ID" value="NZ_LQRT01000010.1"/>
</dbReference>
<dbReference type="SUPFAM" id="SSF69255">
    <property type="entry name" value="gp5 N-terminal domain-like"/>
    <property type="match status" value="1"/>
</dbReference>
<dbReference type="Pfam" id="PF04717">
    <property type="entry name" value="Phage_base_V"/>
    <property type="match status" value="1"/>
</dbReference>
<keyword evidence="3" id="KW-1185">Reference proteome</keyword>
<feature type="domain" description="Gp5/Type VI secretion system Vgr protein OB-fold" evidence="1">
    <location>
        <begin position="369"/>
        <end position="443"/>
    </location>
</feature>
<accession>A0A163AZM9</accession>
<evidence type="ECO:0000313" key="3">
    <source>
        <dbReference type="Proteomes" id="UP000076715"/>
    </source>
</evidence>
<dbReference type="AlphaFoldDB" id="A0A163AZM9"/>
<dbReference type="STRING" id="1642818.AWE51_24325"/>
<dbReference type="InterPro" id="IPR006531">
    <property type="entry name" value="Gp5/Vgr_OB"/>
</dbReference>
<proteinExistence type="predicted"/>
<dbReference type="SUPFAM" id="SSF69279">
    <property type="entry name" value="Phage tail proteins"/>
    <property type="match status" value="1"/>
</dbReference>
<organism evidence="2 3">
    <name type="scientific">Aquimarina aggregata</name>
    <dbReference type="NCBI Taxonomy" id="1642818"/>
    <lineage>
        <taxon>Bacteria</taxon>
        <taxon>Pseudomonadati</taxon>
        <taxon>Bacteroidota</taxon>
        <taxon>Flavobacteriia</taxon>
        <taxon>Flavobacteriales</taxon>
        <taxon>Flavobacteriaceae</taxon>
        <taxon>Aquimarina</taxon>
    </lineage>
</organism>
<dbReference type="Gene3D" id="2.40.50.230">
    <property type="entry name" value="Gp5 N-terminal domain"/>
    <property type="match status" value="1"/>
</dbReference>
<gene>
    <name evidence="2" type="ORF">AWE51_24325</name>
</gene>
<dbReference type="NCBIfam" id="TIGR01646">
    <property type="entry name" value="vgr_GE"/>
    <property type="match status" value="1"/>
</dbReference>
<comment type="caution">
    <text evidence="2">The sequence shown here is derived from an EMBL/GenBank/DDBJ whole genome shotgun (WGS) entry which is preliminary data.</text>
</comment>
<evidence type="ECO:0000259" key="1">
    <source>
        <dbReference type="Pfam" id="PF04717"/>
    </source>
</evidence>
<protein>
    <recommendedName>
        <fullName evidence="1">Gp5/Type VI secretion system Vgr protein OB-fold domain-containing protein</fullName>
    </recommendedName>
</protein>
<name>A0A163AZM9_9FLAO</name>
<dbReference type="EMBL" id="LQRT01000010">
    <property type="protein sequence ID" value="KZS40930.1"/>
    <property type="molecule type" value="Genomic_DNA"/>
</dbReference>
<dbReference type="InterPro" id="IPR037026">
    <property type="entry name" value="Vgr_OB-fold_dom_sf"/>
</dbReference>